<evidence type="ECO:0000313" key="2">
    <source>
        <dbReference type="EMBL" id="QEY02316.1"/>
    </source>
</evidence>
<accession>F8TC22</accession>
<dbReference type="EMBL" id="MH939248">
    <property type="protein sequence ID" value="QEY02316.1"/>
    <property type="molecule type" value="Genomic_DNA"/>
</dbReference>
<evidence type="ECO:0000313" key="1">
    <source>
        <dbReference type="EMBL" id="AEI00233.1"/>
    </source>
</evidence>
<protein>
    <submittedName>
        <fullName evidence="1">Uncharacterized protein ORF205</fullName>
    </submittedName>
</protein>
<organism evidence="1 3">
    <name type="scientific">Gallid alphaherpesvirus 3</name>
    <dbReference type="NCBI Taxonomy" id="35250"/>
    <lineage>
        <taxon>Viruses</taxon>
        <taxon>Duplodnaviria</taxon>
        <taxon>Heunggongvirae</taxon>
        <taxon>Peploviricota</taxon>
        <taxon>Herviviricetes</taxon>
        <taxon>Herpesvirales</taxon>
        <taxon>Orthoherpesviridae</taxon>
        <taxon>Alphaherpesvirinae</taxon>
        <taxon>Mardivirus</taxon>
        <taxon>Mardivirus gallidalpha3</taxon>
    </lineage>
</organism>
<dbReference type="RefSeq" id="YP_010795624.1">
    <property type="nucleotide sequence ID" value="NC_075702.1"/>
</dbReference>
<dbReference type="KEGG" id="vg:80532784"/>
<dbReference type="EMBL" id="HQ840738">
    <property type="protein sequence ID" value="AEI00233.1"/>
    <property type="molecule type" value="Genomic_DNA"/>
</dbReference>
<reference evidence="2" key="2">
    <citation type="submission" date="2018-09" db="EMBL/GenBank/DDBJ databases">
        <title>Genomic sequence analysis of Gallid alphaherpesvirus 3 strain 301B/1.</title>
        <authorList>
            <person name="Kim T."/>
            <person name="Volkening J.D."/>
            <person name="Spatz S.J."/>
        </authorList>
    </citation>
    <scope>NUCLEOTIDE SEQUENCE</scope>
    <source>
        <strain evidence="2">301B/1</strain>
    </source>
</reference>
<proteinExistence type="predicted"/>
<dbReference type="GeneID" id="80532784"/>
<evidence type="ECO:0000313" key="3">
    <source>
        <dbReference type="Proteomes" id="UP000095860"/>
    </source>
</evidence>
<dbReference type="Proteomes" id="UP000095860">
    <property type="component" value="Segment"/>
</dbReference>
<reference evidence="1 3" key="1">
    <citation type="journal article" date="2011" name="Virus Genes">
        <title>Comparative genomic sequence analysis of the Marek's disease vaccine strain SB-1.</title>
        <authorList>
            <person name="Spatz S.J."/>
            <person name="Schat K.A."/>
        </authorList>
    </citation>
    <scope>NUCLEOTIDE SEQUENCE [LARGE SCALE GENOMIC DNA]</scope>
    <source>
        <strain evidence="1">SB-1</strain>
    </source>
</reference>
<sequence length="89" mass="10241">MRVQDGGCRIGDRHCIAATSGILVSPCRSNERKCRLYNRTLFVGQTSGMWDVRYHVIWVDAENDLLSYMITYFSDYALMCRVSTVCRHA</sequence>
<keyword evidence="3" id="KW-1185">Reference proteome</keyword>
<gene>
    <name evidence="1" type="primary">ORF205</name>
</gene>
<name>F8TC22_9ALPH</name>